<dbReference type="EMBL" id="CAHR02000352">
    <property type="protein sequence ID" value="CCG84940.1"/>
    <property type="molecule type" value="Genomic_DNA"/>
</dbReference>
<feature type="signal peptide" evidence="1">
    <location>
        <begin position="1"/>
        <end position="17"/>
    </location>
</feature>
<reference evidence="2 3" key="1">
    <citation type="journal article" date="2013" name="MBio">
        <title>Genome sequencing of the plant pathogen Taphrina deformans, the causal agent of peach leaf curl.</title>
        <authorList>
            <person name="Cisse O.H."/>
            <person name="Almeida J.M.G.C.F."/>
            <person name="Fonseca A."/>
            <person name="Kumar A.A."/>
            <person name="Salojaervi J."/>
            <person name="Overmyer K."/>
            <person name="Hauser P.M."/>
            <person name="Pagni M."/>
        </authorList>
    </citation>
    <scope>NUCLEOTIDE SEQUENCE [LARGE SCALE GENOMIC DNA]</scope>
    <source>
        <strain evidence="3">PYCC 5710 / ATCC 11124 / CBS 356.35 / IMI 108563 / JCM 9778 / NBRC 8474</strain>
    </source>
</reference>
<accession>R4XNU9</accession>
<evidence type="ECO:0008006" key="4">
    <source>
        <dbReference type="Google" id="ProtNLM"/>
    </source>
</evidence>
<comment type="caution">
    <text evidence="2">The sequence shown here is derived from an EMBL/GenBank/DDBJ whole genome shotgun (WGS) entry which is preliminary data.</text>
</comment>
<dbReference type="Proteomes" id="UP000013776">
    <property type="component" value="Unassembled WGS sequence"/>
</dbReference>
<organism evidence="2 3">
    <name type="scientific">Taphrina deformans (strain PYCC 5710 / ATCC 11124 / CBS 356.35 / IMI 108563 / JCM 9778 / NBRC 8474)</name>
    <name type="common">Peach leaf curl fungus</name>
    <name type="synonym">Lalaria deformans</name>
    <dbReference type="NCBI Taxonomy" id="1097556"/>
    <lineage>
        <taxon>Eukaryota</taxon>
        <taxon>Fungi</taxon>
        <taxon>Dikarya</taxon>
        <taxon>Ascomycota</taxon>
        <taxon>Taphrinomycotina</taxon>
        <taxon>Taphrinomycetes</taxon>
        <taxon>Taphrinales</taxon>
        <taxon>Taphrinaceae</taxon>
        <taxon>Taphrina</taxon>
    </lineage>
</organism>
<proteinExistence type="predicted"/>
<evidence type="ECO:0000313" key="2">
    <source>
        <dbReference type="EMBL" id="CCG84940.1"/>
    </source>
</evidence>
<protein>
    <recommendedName>
        <fullName evidence="4">GPI anchored protein</fullName>
    </recommendedName>
</protein>
<gene>
    <name evidence="2" type="ORF">TAPDE_005503</name>
</gene>
<keyword evidence="1" id="KW-0732">Signal</keyword>
<evidence type="ECO:0000313" key="3">
    <source>
        <dbReference type="Proteomes" id="UP000013776"/>
    </source>
</evidence>
<dbReference type="AlphaFoldDB" id="R4XNU9"/>
<name>R4XNU9_TAPDE</name>
<sequence>MFSTKIIVAAMLAVVSAQAVVNYETGLDGAIANTELRAIAGVDGVPEDDDVLPEGSNWFVARSVNVNMTATHDMKSGKAKTSGGGRSMVDFVTIGTALVVAAAAAV</sequence>
<keyword evidence="3" id="KW-1185">Reference proteome</keyword>
<dbReference type="VEuPathDB" id="FungiDB:TAPDE_005503"/>
<feature type="chain" id="PRO_5004373395" description="GPI anchored protein" evidence="1">
    <location>
        <begin position="18"/>
        <end position="106"/>
    </location>
</feature>
<evidence type="ECO:0000256" key="1">
    <source>
        <dbReference type="SAM" id="SignalP"/>
    </source>
</evidence>